<keyword evidence="11" id="KW-1185">Reference proteome</keyword>
<dbReference type="InterPro" id="IPR023828">
    <property type="entry name" value="Peptidase_S8_Ser-AS"/>
</dbReference>
<dbReference type="Pfam" id="PF22148">
    <property type="entry name" value="Fervidolysin_NPro-like"/>
    <property type="match status" value="1"/>
</dbReference>
<feature type="active site" description="Charge relay system" evidence="6 7">
    <location>
        <position position="390"/>
    </location>
</feature>
<dbReference type="InterPro" id="IPR054399">
    <property type="entry name" value="Fervidolysin-like_N_prodom"/>
</dbReference>
<dbReference type="AlphaFoldDB" id="A0A4R6Q553"/>
<dbReference type="PROSITE" id="PS00137">
    <property type="entry name" value="SUBTILASE_HIS"/>
    <property type="match status" value="1"/>
</dbReference>
<evidence type="ECO:0000256" key="6">
    <source>
        <dbReference type="PIRSR" id="PIRSR615500-1"/>
    </source>
</evidence>
<evidence type="ECO:0000259" key="8">
    <source>
        <dbReference type="Pfam" id="PF00082"/>
    </source>
</evidence>
<comment type="subcellular location">
    <subcellularLocation>
        <location evidence="1">Cell envelope</location>
    </subcellularLocation>
</comment>
<evidence type="ECO:0000256" key="3">
    <source>
        <dbReference type="ARBA" id="ARBA00022670"/>
    </source>
</evidence>
<dbReference type="GO" id="GO:0030313">
    <property type="term" value="C:cell envelope"/>
    <property type="evidence" value="ECO:0007669"/>
    <property type="project" value="UniProtKB-SubCell"/>
</dbReference>
<name>A0A4R6Q553_9FIRM</name>
<evidence type="ECO:0000256" key="5">
    <source>
        <dbReference type="ARBA" id="ARBA00022825"/>
    </source>
</evidence>
<dbReference type="Proteomes" id="UP000295500">
    <property type="component" value="Unassembled WGS sequence"/>
</dbReference>
<proteinExistence type="inferred from homology"/>
<dbReference type="GO" id="GO:0006508">
    <property type="term" value="P:proteolysis"/>
    <property type="evidence" value="ECO:0007669"/>
    <property type="project" value="UniProtKB-KW"/>
</dbReference>
<evidence type="ECO:0000256" key="2">
    <source>
        <dbReference type="ARBA" id="ARBA00011073"/>
    </source>
</evidence>
<dbReference type="InterPro" id="IPR042229">
    <property type="entry name" value="Listeria/Bacterioides_rpt_sf"/>
</dbReference>
<dbReference type="InterPro" id="IPR036852">
    <property type="entry name" value="Peptidase_S8/S53_dom_sf"/>
</dbReference>
<dbReference type="PANTHER" id="PTHR43806:SF11">
    <property type="entry name" value="CEREVISIN-RELATED"/>
    <property type="match status" value="1"/>
</dbReference>
<accession>A0A4R6Q553</accession>
<evidence type="ECO:0000256" key="1">
    <source>
        <dbReference type="ARBA" id="ARBA00004196"/>
    </source>
</evidence>
<organism evidence="10 11">
    <name type="scientific">Aminicella lysinilytica</name>
    <dbReference type="NCBI Taxonomy" id="433323"/>
    <lineage>
        <taxon>Bacteria</taxon>
        <taxon>Bacillati</taxon>
        <taxon>Bacillota</taxon>
        <taxon>Clostridia</taxon>
        <taxon>Peptostreptococcales</taxon>
        <taxon>Anaerovoracaceae</taxon>
        <taxon>Aminicella</taxon>
    </lineage>
</organism>
<reference evidence="10 11" key="1">
    <citation type="submission" date="2019-03" db="EMBL/GenBank/DDBJ databases">
        <title>Genomic Encyclopedia of Type Strains, Phase IV (KMG-IV): sequencing the most valuable type-strain genomes for metagenomic binning, comparative biology and taxonomic classification.</title>
        <authorList>
            <person name="Goeker M."/>
        </authorList>
    </citation>
    <scope>NUCLEOTIDE SEQUENCE [LARGE SCALE GENOMIC DNA]</scope>
    <source>
        <strain evidence="10 11">DSM 28287</strain>
    </source>
</reference>
<protein>
    <submittedName>
        <fullName evidence="10">Putative repeat protein (TIGR02543 family)</fullName>
    </submittedName>
</protein>
<evidence type="ECO:0000259" key="9">
    <source>
        <dbReference type="Pfam" id="PF22148"/>
    </source>
</evidence>
<dbReference type="Gene3D" id="2.60.40.4270">
    <property type="entry name" value="Listeria-Bacteroides repeat domain"/>
    <property type="match status" value="1"/>
</dbReference>
<feature type="domain" description="Peptidase S8/S53" evidence="8">
    <location>
        <begin position="156"/>
        <end position="438"/>
    </location>
</feature>
<dbReference type="EMBL" id="SNXO01000012">
    <property type="protein sequence ID" value="TDP57504.1"/>
    <property type="molecule type" value="Genomic_DNA"/>
</dbReference>
<dbReference type="PRINTS" id="PR00723">
    <property type="entry name" value="SUBTILISIN"/>
</dbReference>
<dbReference type="PROSITE" id="PS51892">
    <property type="entry name" value="SUBTILASE"/>
    <property type="match status" value="1"/>
</dbReference>
<evidence type="ECO:0000256" key="4">
    <source>
        <dbReference type="ARBA" id="ARBA00022801"/>
    </source>
</evidence>
<dbReference type="Gene3D" id="3.40.50.200">
    <property type="entry name" value="Peptidase S8/S53 domain"/>
    <property type="match status" value="1"/>
</dbReference>
<dbReference type="InterPro" id="IPR000209">
    <property type="entry name" value="Peptidase_S8/S53_dom"/>
</dbReference>
<comment type="similarity">
    <text evidence="2 7">Belongs to the peptidase S8 family.</text>
</comment>
<keyword evidence="3 7" id="KW-0645">Protease</keyword>
<comment type="caution">
    <text evidence="10">The sequence shown here is derived from an EMBL/GenBank/DDBJ whole genome shotgun (WGS) entry which is preliminary data.</text>
</comment>
<dbReference type="Pfam" id="PF09479">
    <property type="entry name" value="Flg_new"/>
    <property type="match status" value="1"/>
</dbReference>
<dbReference type="PROSITE" id="PS00138">
    <property type="entry name" value="SUBTILASE_SER"/>
    <property type="match status" value="1"/>
</dbReference>
<dbReference type="Pfam" id="PF00082">
    <property type="entry name" value="Peptidase_S8"/>
    <property type="match status" value="1"/>
</dbReference>
<evidence type="ECO:0000313" key="10">
    <source>
        <dbReference type="EMBL" id="TDP57504.1"/>
    </source>
</evidence>
<feature type="active site" description="Charge relay system" evidence="6 7">
    <location>
        <position position="204"/>
    </location>
</feature>
<dbReference type="OrthoDB" id="1776227at2"/>
<feature type="domain" description="Fervidolysin-like N-terminal prodomain" evidence="9">
    <location>
        <begin position="49"/>
        <end position="118"/>
    </location>
</feature>
<sequence>MKITNKCDTGFKWRESMVIVAILTMFFVISIGLSGSDVRADAATATTSSDGIIVVYKDGTSVSKIKKQLTANDSTTDEISKVDSNTRYAVADVPDDQTIKETIQDYEKSSIVQYAQPNYLYKAYSNDTYYSDLWHLSKIGATTAATYYSSLSTTKSKVKVAVLDTGANISHVDLQSCLDKSLSVDITSSETGNYSALTRDVDDHGTHVTGIIAATANNSIGVAGVGTTITNNNLDVFVENVFTYYKEDRREGIEAGYYADTDDIIKGINYAISNNAQVINMSLGYWEYAGTSCDPLLATALDNCESNGITVVCAAGNDGEDPNYATLPNYPADYSTCISVTATTSDNRHASYSNYNKYKDIAAPGGNEPLENEIYSTGADGNYEYMYGTSMAAPVVTGVVAAMYSVNPDITPSQVRSILYGTATDLGDTGRDNYFGYGLVNAYKATAVAEEGNTVFFNSNGGSTPSFAYATATSEGTVGEFPVTKRSGYILSGWYTKASGGTKATKNTTVGTSLTLYAHWTKVTVAKESIKSIKSSSRKVYTVAKTVSGAKGYQLKYSRSKSFSSSKYLTKASTKITTGKLTKNKYYYVKVRAYKLDSKGSKVYGAWSTYKMIKIK</sequence>
<dbReference type="InterPro" id="IPR050131">
    <property type="entry name" value="Peptidase_S8_subtilisin-like"/>
</dbReference>
<dbReference type="NCBIfam" id="TIGR02543">
    <property type="entry name" value="List_Bact_rpt"/>
    <property type="match status" value="1"/>
</dbReference>
<dbReference type="RefSeq" id="WP_133528244.1">
    <property type="nucleotide sequence ID" value="NZ_SNXO01000012.1"/>
</dbReference>
<dbReference type="InterPro" id="IPR013378">
    <property type="entry name" value="InlB-like_B-rpt"/>
</dbReference>
<gene>
    <name evidence="10" type="ORF">EV211_11269</name>
</gene>
<evidence type="ECO:0000313" key="11">
    <source>
        <dbReference type="Proteomes" id="UP000295500"/>
    </source>
</evidence>
<dbReference type="InterPro" id="IPR015500">
    <property type="entry name" value="Peptidase_S8_subtilisin-rel"/>
</dbReference>
<dbReference type="GO" id="GO:0004252">
    <property type="term" value="F:serine-type endopeptidase activity"/>
    <property type="evidence" value="ECO:0007669"/>
    <property type="project" value="UniProtKB-UniRule"/>
</dbReference>
<dbReference type="InterPro" id="IPR022398">
    <property type="entry name" value="Peptidase_S8_His-AS"/>
</dbReference>
<dbReference type="PANTHER" id="PTHR43806">
    <property type="entry name" value="PEPTIDASE S8"/>
    <property type="match status" value="1"/>
</dbReference>
<feature type="active site" description="Charge relay system" evidence="6 7">
    <location>
        <position position="164"/>
    </location>
</feature>
<keyword evidence="5 7" id="KW-0720">Serine protease</keyword>
<keyword evidence="4 7" id="KW-0378">Hydrolase</keyword>
<dbReference type="SUPFAM" id="SSF52743">
    <property type="entry name" value="Subtilisin-like"/>
    <property type="match status" value="1"/>
</dbReference>
<evidence type="ECO:0000256" key="7">
    <source>
        <dbReference type="PROSITE-ProRule" id="PRU01240"/>
    </source>
</evidence>